<feature type="binding site" description="covalent" evidence="12">
    <location>
        <position position="196"/>
    </location>
    <ligand>
        <name>heme c</name>
        <dbReference type="ChEBI" id="CHEBI:61717"/>
        <label>2</label>
    </ligand>
</feature>
<dbReference type="Proteomes" id="UP000264120">
    <property type="component" value="Chromosome"/>
</dbReference>
<evidence type="ECO:0000256" key="13">
    <source>
        <dbReference type="PIRSR" id="PIRSR000018-51"/>
    </source>
</evidence>
<keyword evidence="9" id="KW-0249">Electron transport</keyword>
<dbReference type="PANTHER" id="PTHR35008">
    <property type="entry name" value="BLL4482 PROTEIN-RELATED"/>
    <property type="match status" value="1"/>
</dbReference>
<feature type="binding site" description="covalent" evidence="12">
    <location>
        <position position="332"/>
    </location>
    <ligand>
        <name>heme c</name>
        <dbReference type="ChEBI" id="CHEBI:61717"/>
        <label>3</label>
    </ligand>
</feature>
<reference evidence="16 17" key="1">
    <citation type="submission" date="2017-08" db="EMBL/GenBank/DDBJ databases">
        <title>Complete genome sequence of Gluconacetobacter saccharivorans CV1 isolated from Fermented Vinegar.</title>
        <authorList>
            <person name="Kim S.-Y."/>
        </authorList>
    </citation>
    <scope>NUCLEOTIDE SEQUENCE [LARGE SCALE GENOMIC DNA]</scope>
    <source>
        <strain evidence="16 17">CV1</strain>
    </source>
</reference>
<feature type="chain" id="PRO_5017055182" evidence="14">
    <location>
        <begin position="25"/>
        <end position="437"/>
    </location>
</feature>
<evidence type="ECO:0000256" key="12">
    <source>
        <dbReference type="PIRSR" id="PIRSR000018-50"/>
    </source>
</evidence>
<dbReference type="PIRSF" id="PIRSF000018">
    <property type="entry name" value="Mb_ADH_cyt_c"/>
    <property type="match status" value="1"/>
</dbReference>
<feature type="domain" description="Cytochrome c" evidence="15">
    <location>
        <begin position="27"/>
        <end position="130"/>
    </location>
</feature>
<dbReference type="PRINTS" id="PR00605">
    <property type="entry name" value="CYTCHROMECIC"/>
</dbReference>
<dbReference type="InterPro" id="IPR036909">
    <property type="entry name" value="Cyt_c-like_dom_sf"/>
</dbReference>
<comment type="subcellular location">
    <subcellularLocation>
        <location evidence="1">Cell membrane</location>
    </subcellularLocation>
</comment>
<keyword evidence="2" id="KW-0813">Transport</keyword>
<keyword evidence="7 14" id="KW-0732">Signal</keyword>
<evidence type="ECO:0000256" key="4">
    <source>
        <dbReference type="ARBA" id="ARBA00022617"/>
    </source>
</evidence>
<feature type="binding site" description="axial binding residue" evidence="13">
    <location>
        <position position="333"/>
    </location>
    <ligand>
        <name>heme c</name>
        <dbReference type="ChEBI" id="CHEBI:61717"/>
        <label>3</label>
    </ligand>
    <ligandPart>
        <name>Fe</name>
        <dbReference type="ChEBI" id="CHEBI:18248"/>
    </ligandPart>
</feature>
<evidence type="ECO:0000313" key="17">
    <source>
        <dbReference type="Proteomes" id="UP000264120"/>
    </source>
</evidence>
<evidence type="ECO:0000256" key="7">
    <source>
        <dbReference type="ARBA" id="ARBA00022729"/>
    </source>
</evidence>
<dbReference type="InterPro" id="IPR008168">
    <property type="entry name" value="Cyt_C_IC"/>
</dbReference>
<dbReference type="InterPro" id="IPR009056">
    <property type="entry name" value="Cyt_c-like_dom"/>
</dbReference>
<dbReference type="SUPFAM" id="SSF46626">
    <property type="entry name" value="Cytochrome c"/>
    <property type="match status" value="3"/>
</dbReference>
<dbReference type="PROSITE" id="PS51007">
    <property type="entry name" value="CYTC"/>
    <property type="match status" value="3"/>
</dbReference>
<keyword evidence="11" id="KW-0472">Membrane</keyword>
<evidence type="ECO:0000256" key="3">
    <source>
        <dbReference type="ARBA" id="ARBA00022475"/>
    </source>
</evidence>
<evidence type="ECO:0000256" key="5">
    <source>
        <dbReference type="ARBA" id="ARBA00022660"/>
    </source>
</evidence>
<dbReference type="GO" id="GO:0009055">
    <property type="term" value="F:electron transfer activity"/>
    <property type="evidence" value="ECO:0007669"/>
    <property type="project" value="InterPro"/>
</dbReference>
<dbReference type="InterPro" id="IPR014353">
    <property type="entry name" value="Membr-bd_ADH_cyt_c"/>
</dbReference>
<evidence type="ECO:0000256" key="8">
    <source>
        <dbReference type="ARBA" id="ARBA00022737"/>
    </source>
</evidence>
<evidence type="ECO:0000256" key="10">
    <source>
        <dbReference type="ARBA" id="ARBA00023004"/>
    </source>
</evidence>
<feature type="binding site" description="axial binding residue" evidence="13">
    <location>
        <position position="197"/>
    </location>
    <ligand>
        <name>heme c</name>
        <dbReference type="ChEBI" id="CHEBI:61717"/>
        <label>2</label>
    </ligand>
    <ligandPart>
        <name>Fe</name>
        <dbReference type="ChEBI" id="CHEBI:18248"/>
    </ligandPart>
</feature>
<dbReference type="GO" id="GO:0005886">
    <property type="term" value="C:plasma membrane"/>
    <property type="evidence" value="ECO:0007669"/>
    <property type="project" value="UniProtKB-SubCell"/>
</dbReference>
<dbReference type="GO" id="GO:0005506">
    <property type="term" value="F:iron ion binding"/>
    <property type="evidence" value="ECO:0007669"/>
    <property type="project" value="InterPro"/>
</dbReference>
<evidence type="ECO:0000256" key="2">
    <source>
        <dbReference type="ARBA" id="ARBA00022448"/>
    </source>
</evidence>
<keyword evidence="4 12" id="KW-0349">Heme</keyword>
<protein>
    <submittedName>
        <fullName evidence="16">Alcohol dehydrogenase cytochrome c subunit</fullName>
    </submittedName>
</protein>
<sequence length="437" mass="46937">MSWMRLPVAGMIAFLALGIAAARADDDVRERGAYVARTADCEACHTVPGQAPFAGGLEFHLPTGTLYAPNITPDARTGIGRYSEAEFIRAVRQGIRRDGATLYPAMPYPSYARMTDEDLHALYVYFMQGVKPVSHAVVQDGMTWPFSMRWPLAVWRWLFAPNPRDALQQSGARTFPDPLVARGSYLVEGPGHCGACHTPRAVTMQEKALTAVDGTLYLSGGGPVDGWRPVSLRGDNRTGLGRWNEQDIVRFLATGRMPLGAAFGGMTDAIAHGTQHMTPQDQLAIARYLKTLSPLTPMAEGWTYDPTAADALRGGDVSARGARLYVDNCAACHRTDGRAYPTTFPPLAGNPVVMDPTPDSLIRIVLAGNTLRATRQTPSAFVMPGFAARMNDQAVADTVTFIRAAWGNNAPPVSPSDVAAVRRTTTGGAAPASLPLN</sequence>
<feature type="binding site" description="covalent" evidence="12">
    <location>
        <position position="41"/>
    </location>
    <ligand>
        <name>heme c</name>
        <dbReference type="ChEBI" id="CHEBI:61717"/>
        <label>1</label>
    </ligand>
</feature>
<dbReference type="EMBL" id="CP023036">
    <property type="protein sequence ID" value="AXY22528.1"/>
    <property type="molecule type" value="Genomic_DNA"/>
</dbReference>
<gene>
    <name evidence="16" type="primary">adhB_2</name>
    <name evidence="16" type="ORF">CD178_01765</name>
</gene>
<feature type="binding site" description="covalent" evidence="12">
    <location>
        <position position="44"/>
    </location>
    <ligand>
        <name>heme c</name>
        <dbReference type="ChEBI" id="CHEBI:61717"/>
        <label>1</label>
    </ligand>
</feature>
<feature type="signal peptide" evidence="14">
    <location>
        <begin position="1"/>
        <end position="24"/>
    </location>
</feature>
<dbReference type="PANTHER" id="PTHR35008:SF8">
    <property type="entry name" value="ALCOHOL DEHYDROGENASE CYTOCHROME C SUBUNIT"/>
    <property type="match status" value="1"/>
</dbReference>
<keyword evidence="8" id="KW-0677">Repeat</keyword>
<proteinExistence type="predicted"/>
<dbReference type="GO" id="GO:0016614">
    <property type="term" value="F:oxidoreductase activity, acting on CH-OH group of donors"/>
    <property type="evidence" value="ECO:0007669"/>
    <property type="project" value="InterPro"/>
</dbReference>
<accession>A0A347WCD5</accession>
<evidence type="ECO:0000256" key="1">
    <source>
        <dbReference type="ARBA" id="ARBA00004236"/>
    </source>
</evidence>
<dbReference type="Pfam" id="PF00034">
    <property type="entry name" value="Cytochrom_C"/>
    <property type="match status" value="2"/>
</dbReference>
<dbReference type="KEGG" id="ksc:CD178_01765"/>
<dbReference type="InterPro" id="IPR051459">
    <property type="entry name" value="Cytochrome_c-type_DH"/>
</dbReference>
<organism evidence="16 17">
    <name type="scientific">Komagataeibacter saccharivorans</name>
    <dbReference type="NCBI Taxonomy" id="265959"/>
    <lineage>
        <taxon>Bacteria</taxon>
        <taxon>Pseudomonadati</taxon>
        <taxon>Pseudomonadota</taxon>
        <taxon>Alphaproteobacteria</taxon>
        <taxon>Acetobacterales</taxon>
        <taxon>Acetobacteraceae</taxon>
        <taxon>Komagataeibacter</taxon>
    </lineage>
</organism>
<dbReference type="GO" id="GO:0020037">
    <property type="term" value="F:heme binding"/>
    <property type="evidence" value="ECO:0007669"/>
    <property type="project" value="InterPro"/>
</dbReference>
<evidence type="ECO:0000313" key="16">
    <source>
        <dbReference type="EMBL" id="AXY22528.1"/>
    </source>
</evidence>
<keyword evidence="17" id="KW-1185">Reference proteome</keyword>
<keyword evidence="5" id="KW-0679">Respiratory chain</keyword>
<feature type="domain" description="Cytochrome c" evidence="15">
    <location>
        <begin position="178"/>
        <end position="293"/>
    </location>
</feature>
<feature type="binding site" description="covalent" evidence="12">
    <location>
        <position position="329"/>
    </location>
    <ligand>
        <name>heme c</name>
        <dbReference type="ChEBI" id="CHEBI:61717"/>
        <label>3</label>
    </ligand>
</feature>
<evidence type="ECO:0000256" key="9">
    <source>
        <dbReference type="ARBA" id="ARBA00022982"/>
    </source>
</evidence>
<feature type="binding site" description="covalent" evidence="12">
    <location>
        <position position="193"/>
    </location>
    <ligand>
        <name>heme c</name>
        <dbReference type="ChEBI" id="CHEBI:61717"/>
        <label>2</label>
    </ligand>
</feature>
<comment type="cofactor">
    <cofactor evidence="12">
        <name>heme c</name>
        <dbReference type="ChEBI" id="CHEBI:61717"/>
    </cofactor>
    <text evidence="12">Binds 3 heme c groups covalently per subunit.</text>
</comment>
<dbReference type="AlphaFoldDB" id="A0A347WCD5"/>
<feature type="binding site" description="axial binding residue" evidence="13">
    <location>
        <position position="45"/>
    </location>
    <ligand>
        <name>heme c</name>
        <dbReference type="ChEBI" id="CHEBI:61717"/>
        <label>1</label>
    </ligand>
    <ligandPart>
        <name>Fe</name>
        <dbReference type="ChEBI" id="CHEBI:18248"/>
    </ligandPart>
</feature>
<evidence type="ECO:0000256" key="11">
    <source>
        <dbReference type="ARBA" id="ARBA00023136"/>
    </source>
</evidence>
<evidence type="ECO:0000259" key="15">
    <source>
        <dbReference type="PROSITE" id="PS51007"/>
    </source>
</evidence>
<feature type="domain" description="Cytochrome c" evidence="15">
    <location>
        <begin position="316"/>
        <end position="406"/>
    </location>
</feature>
<keyword evidence="6 13" id="KW-0479">Metal-binding</keyword>
<keyword evidence="3" id="KW-1003">Cell membrane</keyword>
<evidence type="ECO:0000256" key="6">
    <source>
        <dbReference type="ARBA" id="ARBA00022723"/>
    </source>
</evidence>
<keyword evidence="10 13" id="KW-0408">Iron</keyword>
<evidence type="ECO:0000256" key="14">
    <source>
        <dbReference type="SAM" id="SignalP"/>
    </source>
</evidence>
<dbReference type="Gene3D" id="1.10.760.10">
    <property type="entry name" value="Cytochrome c-like domain"/>
    <property type="match status" value="2"/>
</dbReference>
<name>A0A347WCD5_9PROT</name>